<sequence length="739" mass="84170">MEEGDSHENIPDFYPKQHLTAQSVEFLQSDPSFQMEEGQIVKSSRLEERRGKVMRYSNFTSGREIIESQDSCDWCFEGESSKNQHISALEKLYDSDEVTSLISCQISPRKKSCAGIEIRSPNKPTDNGSNFGMSMIYTTMKVNKTPLDEKGNRMELKFPPAEMIENLDQPEENLQTFDLMTYDKENPSLSSIPKTPERCQKCNEICNCKNTNEISDFNPIREIFQITANQVETDSEPVCDESSIMRPDQNDIYCREAERLNQEENQKNLSLIKKQNGIIKRLKKDVDAIKNLNKSIPLLREENIKFLKRIEILEAQIKMKNIQKVNQQIQTCHDAQQFTQRKEVIEFLIKNQSKAIQFTPHLAEIFLKLIVENDTPGHHELVSLLERFCKDNKNILGQQKFKLSDSIIELSSSGQEAYSTVGTFEKLQQLYTFGNQNQPNHRSQSRCKVSSLNEKVIESESSSKYSFCDKENQMDIRAIIPKFTKRDQKNQCKKRDSGVSVSSIKSHKINNNAKQNQGNSRNKFIVPASTLRYDINKTKIVLKKSKKVKTKAKKSRNNPVMSSAKTSLDEQLCDSKLGSVGSLLKEKCNKNYSISSSQDTQPFGGASKGTKLKVIKNFSKTTKLDKSSFVKTHDRVPTICVTQVKKSTNGGKSRTNNESKNYNFCAKRGSLNNYNTKSNKDSRRDMFCTASTILKDSTNSRNNKNILNKKACSTYSERFIRGVPKKGDSGAAKRLSNYS</sequence>
<dbReference type="AlphaFoldDB" id="A0AAD1Y6W3"/>
<name>A0AAD1Y6W3_EUPCR</name>
<gene>
    <name evidence="1" type="ORF">ECRASSUSDP1_LOCUS27320</name>
</gene>
<reference evidence="1" key="1">
    <citation type="submission" date="2023-07" db="EMBL/GenBank/DDBJ databases">
        <authorList>
            <consortium name="AG Swart"/>
            <person name="Singh M."/>
            <person name="Singh A."/>
            <person name="Seah K."/>
            <person name="Emmerich C."/>
        </authorList>
    </citation>
    <scope>NUCLEOTIDE SEQUENCE</scope>
    <source>
        <strain evidence="1">DP1</strain>
    </source>
</reference>
<comment type="caution">
    <text evidence="1">The sequence shown here is derived from an EMBL/GenBank/DDBJ whole genome shotgun (WGS) entry which is preliminary data.</text>
</comment>
<dbReference type="Proteomes" id="UP001295684">
    <property type="component" value="Unassembled WGS sequence"/>
</dbReference>
<protein>
    <submittedName>
        <fullName evidence="1">Uncharacterized protein</fullName>
    </submittedName>
</protein>
<evidence type="ECO:0000313" key="1">
    <source>
        <dbReference type="EMBL" id="CAI2385737.1"/>
    </source>
</evidence>
<proteinExistence type="predicted"/>
<evidence type="ECO:0000313" key="2">
    <source>
        <dbReference type="Proteomes" id="UP001295684"/>
    </source>
</evidence>
<accession>A0AAD1Y6W3</accession>
<organism evidence="1 2">
    <name type="scientific">Euplotes crassus</name>
    <dbReference type="NCBI Taxonomy" id="5936"/>
    <lineage>
        <taxon>Eukaryota</taxon>
        <taxon>Sar</taxon>
        <taxon>Alveolata</taxon>
        <taxon>Ciliophora</taxon>
        <taxon>Intramacronucleata</taxon>
        <taxon>Spirotrichea</taxon>
        <taxon>Hypotrichia</taxon>
        <taxon>Euplotida</taxon>
        <taxon>Euplotidae</taxon>
        <taxon>Moneuplotes</taxon>
    </lineage>
</organism>
<keyword evidence="2" id="KW-1185">Reference proteome</keyword>
<dbReference type="EMBL" id="CAMPGE010028190">
    <property type="protein sequence ID" value="CAI2385737.1"/>
    <property type="molecule type" value="Genomic_DNA"/>
</dbReference>